<gene>
    <name evidence="1" type="ORF">FO442_05000</name>
</gene>
<dbReference type="Gene3D" id="3.30.230.10">
    <property type="match status" value="1"/>
</dbReference>
<dbReference type="GO" id="GO:0016301">
    <property type="term" value="F:kinase activity"/>
    <property type="evidence" value="ECO:0007669"/>
    <property type="project" value="UniProtKB-KW"/>
</dbReference>
<dbReference type="Proteomes" id="UP000316008">
    <property type="component" value="Unassembled WGS sequence"/>
</dbReference>
<proteinExistence type="predicted"/>
<comment type="caution">
    <text evidence="1">The sequence shown here is derived from an EMBL/GenBank/DDBJ whole genome shotgun (WGS) entry which is preliminary data.</text>
</comment>
<reference evidence="1 2" key="1">
    <citation type="submission" date="2019-07" db="EMBL/GenBank/DDBJ databases">
        <authorList>
            <person name="Huq M.A."/>
        </authorList>
    </citation>
    <scope>NUCLEOTIDE SEQUENCE [LARGE SCALE GENOMIC DNA]</scope>
    <source>
        <strain evidence="1 2">MAH-3</strain>
    </source>
</reference>
<evidence type="ECO:0000313" key="2">
    <source>
        <dbReference type="Proteomes" id="UP000316008"/>
    </source>
</evidence>
<dbReference type="EMBL" id="VLPL01000002">
    <property type="protein sequence ID" value="TSJ46521.1"/>
    <property type="molecule type" value="Genomic_DNA"/>
</dbReference>
<dbReference type="RefSeq" id="WP_144332058.1">
    <property type="nucleotide sequence ID" value="NZ_VLPL01000002.1"/>
</dbReference>
<dbReference type="InterPro" id="IPR020568">
    <property type="entry name" value="Ribosomal_Su5_D2-typ_SF"/>
</dbReference>
<dbReference type="InterPro" id="IPR014721">
    <property type="entry name" value="Ribsml_uS5_D2-typ_fold_subgr"/>
</dbReference>
<organism evidence="1 2">
    <name type="scientific">Fluviicola chungangensis</name>
    <dbReference type="NCBI Taxonomy" id="2597671"/>
    <lineage>
        <taxon>Bacteria</taxon>
        <taxon>Pseudomonadati</taxon>
        <taxon>Bacteroidota</taxon>
        <taxon>Flavobacteriia</taxon>
        <taxon>Flavobacteriales</taxon>
        <taxon>Crocinitomicaceae</taxon>
        <taxon>Fluviicola</taxon>
    </lineage>
</organism>
<dbReference type="InterPro" id="IPR047765">
    <property type="entry name" value="GHMP_GYDIA-like"/>
</dbReference>
<dbReference type="NCBIfam" id="NF040656">
    <property type="entry name" value="GHMP_GYDIA"/>
    <property type="match status" value="1"/>
</dbReference>
<keyword evidence="1" id="KW-0418">Kinase</keyword>
<dbReference type="OrthoDB" id="5288719at2"/>
<dbReference type="SUPFAM" id="SSF54211">
    <property type="entry name" value="Ribosomal protein S5 domain 2-like"/>
    <property type="match status" value="1"/>
</dbReference>
<evidence type="ECO:0000313" key="1">
    <source>
        <dbReference type="EMBL" id="TSJ46521.1"/>
    </source>
</evidence>
<name>A0A556N2Z5_9FLAO</name>
<keyword evidence="1" id="KW-0808">Transferase</keyword>
<sequence length="299" mass="33759">MTVTENKICTYEASGKLMLFGEYLVLNGSDCLAFPLKFGQTLSVTKSGALTWESYSKHGRWFFVSMDSDFTILDTNNEEAAEILRKLFVVIRAEKPDLDFRQQFRAEANFELNWGLGSSSTLISLLSQWSGVESRKLLDVSFGGSGYDVACATAAGPIIYASGKVKKEVSLPESITDKLLFVYLGNKQNSREEIKRFKDRKVDQYHIDTMNGLISNALQTNDIAVFEKQLDLSEELISPIIGTTKLKERLFADYPHSIKSLGAWGGDFFMATYRDLRTAKSYFEAKGYDVLFTYQEFIK</sequence>
<keyword evidence="2" id="KW-1185">Reference proteome</keyword>
<protein>
    <submittedName>
        <fullName evidence="1">GHMP kinase</fullName>
    </submittedName>
</protein>
<accession>A0A556N2Z5</accession>
<dbReference type="AlphaFoldDB" id="A0A556N2Z5"/>